<dbReference type="RefSeq" id="WP_378971952.1">
    <property type="nucleotide sequence ID" value="NZ_JBHSWN010000001.1"/>
</dbReference>
<organism evidence="1 2">
    <name type="scientific">Methylobacterium komagatae</name>
    <dbReference type="NCBI Taxonomy" id="374425"/>
    <lineage>
        <taxon>Bacteria</taxon>
        <taxon>Pseudomonadati</taxon>
        <taxon>Pseudomonadota</taxon>
        <taxon>Alphaproteobacteria</taxon>
        <taxon>Hyphomicrobiales</taxon>
        <taxon>Methylobacteriaceae</taxon>
        <taxon>Methylobacterium</taxon>
    </lineage>
</organism>
<dbReference type="EMBL" id="JBHSWN010000001">
    <property type="protein sequence ID" value="MFC6791267.1"/>
    <property type="molecule type" value="Genomic_DNA"/>
</dbReference>
<reference evidence="2" key="1">
    <citation type="journal article" date="2019" name="Int. J. Syst. Evol. Microbiol.">
        <title>The Global Catalogue of Microorganisms (GCM) 10K type strain sequencing project: providing services to taxonomists for standard genome sequencing and annotation.</title>
        <authorList>
            <consortium name="The Broad Institute Genomics Platform"/>
            <consortium name="The Broad Institute Genome Sequencing Center for Infectious Disease"/>
            <person name="Wu L."/>
            <person name="Ma J."/>
        </authorList>
    </citation>
    <scope>NUCLEOTIDE SEQUENCE [LARGE SCALE GENOMIC DNA]</scope>
    <source>
        <strain evidence="2">CCUG 48316</strain>
    </source>
</reference>
<keyword evidence="2" id="KW-1185">Reference proteome</keyword>
<evidence type="ECO:0000313" key="2">
    <source>
        <dbReference type="Proteomes" id="UP001596292"/>
    </source>
</evidence>
<proteinExistence type="predicted"/>
<comment type="caution">
    <text evidence="1">The sequence shown here is derived from an EMBL/GenBank/DDBJ whole genome shotgun (WGS) entry which is preliminary data.</text>
</comment>
<evidence type="ECO:0000313" key="1">
    <source>
        <dbReference type="EMBL" id="MFC6791267.1"/>
    </source>
</evidence>
<protein>
    <submittedName>
        <fullName evidence="1">Uncharacterized protein</fullName>
    </submittedName>
</protein>
<sequence>MRDRLLSKHLSGDDGHAIQRAYLMEFPDRRLRREHIKRTVTARWITIEDGGRVSAVEQVLIWLHDPEWNRKERRFTTRTA</sequence>
<name>A0ABW2BMY4_9HYPH</name>
<accession>A0ABW2BMY4</accession>
<gene>
    <name evidence="1" type="ORF">ACFQE0_17560</name>
</gene>
<dbReference type="Proteomes" id="UP001596292">
    <property type="component" value="Unassembled WGS sequence"/>
</dbReference>